<evidence type="ECO:0000313" key="1">
    <source>
        <dbReference type="EMBL" id="CZT01902.1"/>
    </source>
</evidence>
<accession>A0A1E1KUU2</accession>
<reference evidence="2" key="1">
    <citation type="submission" date="2016-03" db="EMBL/GenBank/DDBJ databases">
        <authorList>
            <person name="Guldener U."/>
        </authorList>
    </citation>
    <scope>NUCLEOTIDE SEQUENCE [LARGE SCALE GENOMIC DNA]</scope>
    <source>
        <strain evidence="2">04CH-RAC-A.6.1</strain>
    </source>
</reference>
<keyword evidence="2" id="KW-1185">Reference proteome</keyword>
<protein>
    <submittedName>
        <fullName evidence="1">Uncharacterized protein</fullName>
    </submittedName>
</protein>
<dbReference type="EMBL" id="FJUX01000053">
    <property type="protein sequence ID" value="CZT01902.1"/>
    <property type="molecule type" value="Genomic_DNA"/>
</dbReference>
<name>A0A1E1KUU2_9HELO</name>
<organism evidence="1 2">
    <name type="scientific">Rhynchosporium agropyri</name>
    <dbReference type="NCBI Taxonomy" id="914238"/>
    <lineage>
        <taxon>Eukaryota</taxon>
        <taxon>Fungi</taxon>
        <taxon>Dikarya</taxon>
        <taxon>Ascomycota</taxon>
        <taxon>Pezizomycotina</taxon>
        <taxon>Leotiomycetes</taxon>
        <taxon>Helotiales</taxon>
        <taxon>Ploettnerulaceae</taxon>
        <taxon>Rhynchosporium</taxon>
    </lineage>
</organism>
<dbReference type="Proteomes" id="UP000178912">
    <property type="component" value="Unassembled WGS sequence"/>
</dbReference>
<dbReference type="AlphaFoldDB" id="A0A1E1KUU2"/>
<proteinExistence type="predicted"/>
<gene>
    <name evidence="1" type="ORF">RAG0_09297</name>
</gene>
<sequence length="38" mass="4237">MIAKCCVTEVDCDFVWNDRESQDDAGRVAAPAPYHLPI</sequence>
<evidence type="ECO:0000313" key="2">
    <source>
        <dbReference type="Proteomes" id="UP000178912"/>
    </source>
</evidence>